<reference evidence="1" key="1">
    <citation type="journal article" date="2021" name="Proc. Natl. Acad. Sci. U.S.A.">
        <title>A Catalog of Tens of Thousands of Viruses from Human Metagenomes Reveals Hidden Associations with Chronic Diseases.</title>
        <authorList>
            <person name="Tisza M.J."/>
            <person name="Buck C.B."/>
        </authorList>
    </citation>
    <scope>NUCLEOTIDE SEQUENCE</scope>
    <source>
        <strain evidence="1">Ct9Ns12</strain>
    </source>
</reference>
<name>A0A8S5MHF9_9CAUD</name>
<organism evidence="1">
    <name type="scientific">Myoviridae sp. ct9Ns12</name>
    <dbReference type="NCBI Taxonomy" id="2826626"/>
    <lineage>
        <taxon>Viruses</taxon>
        <taxon>Duplodnaviria</taxon>
        <taxon>Heunggongvirae</taxon>
        <taxon>Uroviricota</taxon>
        <taxon>Caudoviricetes</taxon>
    </lineage>
</organism>
<protein>
    <submittedName>
        <fullName evidence="1">Uncharacterized protein</fullName>
    </submittedName>
</protein>
<evidence type="ECO:0000313" key="1">
    <source>
        <dbReference type="EMBL" id="DAD81656.1"/>
    </source>
</evidence>
<dbReference type="EMBL" id="BK014906">
    <property type="protein sequence ID" value="DAD81656.1"/>
    <property type="molecule type" value="Genomic_DNA"/>
</dbReference>
<proteinExistence type="predicted"/>
<accession>A0A8S5MHF9</accession>
<sequence length="68" mass="7847">MKVTREEILKIKPGSSLTVYMPDYRACDSVRATAYRTALADPRPDVERYRVSIDTKKWKVTITAIKRS</sequence>